<feature type="transmembrane region" description="Helical" evidence="7">
    <location>
        <begin position="355"/>
        <end position="378"/>
    </location>
</feature>
<feature type="domain" description="Major facilitator superfamily (MFS) profile" evidence="8">
    <location>
        <begin position="11"/>
        <end position="457"/>
    </location>
</feature>
<keyword evidence="2" id="KW-0813">Transport</keyword>
<keyword evidence="10" id="KW-1185">Reference proteome</keyword>
<feature type="transmembrane region" description="Helical" evidence="7">
    <location>
        <begin position="102"/>
        <end position="123"/>
    </location>
</feature>
<feature type="transmembrane region" description="Helical" evidence="7">
    <location>
        <begin position="222"/>
        <end position="242"/>
    </location>
</feature>
<evidence type="ECO:0000313" key="9">
    <source>
        <dbReference type="EMBL" id="AHI23580.1"/>
    </source>
</evidence>
<feature type="transmembrane region" description="Helical" evidence="7">
    <location>
        <begin position="161"/>
        <end position="185"/>
    </location>
</feature>
<evidence type="ECO:0000256" key="5">
    <source>
        <dbReference type="ARBA" id="ARBA00022989"/>
    </source>
</evidence>
<evidence type="ECO:0000256" key="2">
    <source>
        <dbReference type="ARBA" id="ARBA00022448"/>
    </source>
</evidence>
<feature type="transmembrane region" description="Helical" evidence="7">
    <location>
        <begin position="300"/>
        <end position="317"/>
    </location>
</feature>
<feature type="transmembrane region" description="Helical" evidence="7">
    <location>
        <begin position="76"/>
        <end position="96"/>
    </location>
</feature>
<evidence type="ECO:0000256" key="3">
    <source>
        <dbReference type="ARBA" id="ARBA00022475"/>
    </source>
</evidence>
<dbReference type="Gene3D" id="1.20.1720.10">
    <property type="entry name" value="Multidrug resistance protein D"/>
    <property type="match status" value="1"/>
</dbReference>
<feature type="transmembrane region" description="Helical" evidence="7">
    <location>
        <begin position="197"/>
        <end position="216"/>
    </location>
</feature>
<dbReference type="InterPro" id="IPR020846">
    <property type="entry name" value="MFS_dom"/>
</dbReference>
<feature type="transmembrane region" description="Helical" evidence="7">
    <location>
        <begin position="399"/>
        <end position="418"/>
    </location>
</feature>
<dbReference type="GO" id="GO:0005886">
    <property type="term" value="C:plasma membrane"/>
    <property type="evidence" value="ECO:0007669"/>
    <property type="project" value="UniProtKB-SubCell"/>
</dbReference>
<feature type="transmembrane region" description="Helical" evidence="7">
    <location>
        <begin position="135"/>
        <end position="155"/>
    </location>
</feature>
<keyword evidence="6 7" id="KW-0472">Membrane</keyword>
<dbReference type="AlphaFoldDB" id="W5Y3Y6"/>
<protein>
    <recommendedName>
        <fullName evidence="8">Major facilitator superfamily (MFS) profile domain-containing protein</fullName>
    </recommendedName>
</protein>
<proteinExistence type="predicted"/>
<dbReference type="PANTHER" id="PTHR42718:SF47">
    <property type="entry name" value="METHYL VIOLOGEN RESISTANCE PROTEIN SMVA"/>
    <property type="match status" value="1"/>
</dbReference>
<dbReference type="Pfam" id="PF07690">
    <property type="entry name" value="MFS_1"/>
    <property type="match status" value="1"/>
</dbReference>
<evidence type="ECO:0000256" key="4">
    <source>
        <dbReference type="ARBA" id="ARBA00022692"/>
    </source>
</evidence>
<gene>
    <name evidence="9" type="ORF">B843_11010</name>
</gene>
<dbReference type="EMBL" id="CP004353">
    <property type="protein sequence ID" value="AHI23580.1"/>
    <property type="molecule type" value="Genomic_DNA"/>
</dbReference>
<keyword evidence="5 7" id="KW-1133">Transmembrane helix</keyword>
<dbReference type="InterPro" id="IPR036259">
    <property type="entry name" value="MFS_trans_sf"/>
</dbReference>
<dbReference type="RefSeq" id="WP_025253572.1">
    <property type="nucleotide sequence ID" value="NZ_CP004353.1"/>
</dbReference>
<keyword evidence="4 7" id="KW-0812">Transmembrane</keyword>
<evidence type="ECO:0000313" key="10">
    <source>
        <dbReference type="Proteomes" id="UP000019222"/>
    </source>
</evidence>
<keyword evidence="3" id="KW-1003">Cell membrane</keyword>
<dbReference type="CDD" id="cd17321">
    <property type="entry name" value="MFS_MMR_MDR_like"/>
    <property type="match status" value="1"/>
</dbReference>
<comment type="subcellular location">
    <subcellularLocation>
        <location evidence="1">Cell membrane</location>
        <topology evidence="1">Multi-pass membrane protein</topology>
    </subcellularLocation>
</comment>
<feature type="transmembrane region" description="Helical" evidence="7">
    <location>
        <begin position="430"/>
        <end position="453"/>
    </location>
</feature>
<dbReference type="PATRIC" id="fig|1224164.3.peg.2219"/>
<evidence type="ECO:0000256" key="1">
    <source>
        <dbReference type="ARBA" id="ARBA00004651"/>
    </source>
</evidence>
<feature type="transmembrane region" description="Helical" evidence="7">
    <location>
        <begin position="262"/>
        <end position="280"/>
    </location>
</feature>
<dbReference type="eggNOG" id="COG0477">
    <property type="taxonomic scope" value="Bacteria"/>
</dbReference>
<evidence type="ECO:0000256" key="7">
    <source>
        <dbReference type="SAM" id="Phobius"/>
    </source>
</evidence>
<dbReference type="InterPro" id="IPR011701">
    <property type="entry name" value="MFS"/>
</dbReference>
<dbReference type="KEGG" id="cvt:B843_11010"/>
<evidence type="ECO:0000259" key="8">
    <source>
        <dbReference type="PROSITE" id="PS50850"/>
    </source>
</evidence>
<dbReference type="STRING" id="1224164.B843_11010"/>
<name>W5Y3Y6_9CORY</name>
<dbReference type="Gene3D" id="1.20.1250.20">
    <property type="entry name" value="MFS general substrate transporter like domains"/>
    <property type="match status" value="1"/>
</dbReference>
<evidence type="ECO:0000256" key="6">
    <source>
        <dbReference type="ARBA" id="ARBA00023136"/>
    </source>
</evidence>
<feature type="transmembrane region" description="Helical" evidence="7">
    <location>
        <begin position="329"/>
        <end position="349"/>
    </location>
</feature>
<dbReference type="HOGENOM" id="CLU_000960_28_2_11"/>
<sequence length="465" mass="48074">MATTSKNRWAFLGVISMGLLLIAADNSILYSALPTLEQQLHTTELEGLWVINAYPLVLAGLLLGTGTLGDRIGHRLMFELGLGVFGLASLIAAFAPNPEVLIGARALLGAGAATMMPATLALIRTTFADPKELGTAIGVWGSVATIGAAAGPVAGGLLLEHYWWGSVFLVNLPIVAFALAATHLMAPANDPNPAKRWDLVTSLYAMLAMAGLVLAIKELARGDFALAAAAVAVAAAGVAFFLRRQRALPDPLIAFDVFGNRLFLAGVVGAMLSMFVLAGAELLTTQRFQLAAGMTPLEAGYINGAIAIAAFPTSIWGGANLHRVGFRPLISGGFALIALGLLAALASLHASFGGFIAGVVVMGLGIGLTMSVTSTAIIGSAPRHRAGMASALEEVSYEFGTLLAVAVLGSLMSAFTARSALPRAEAIDQAYLDTMSVAVIVAVIATACTFYLLKGNPKETEYAHE</sequence>
<dbReference type="SUPFAM" id="SSF103473">
    <property type="entry name" value="MFS general substrate transporter"/>
    <property type="match status" value="1"/>
</dbReference>
<dbReference type="GO" id="GO:0022857">
    <property type="term" value="F:transmembrane transporter activity"/>
    <property type="evidence" value="ECO:0007669"/>
    <property type="project" value="InterPro"/>
</dbReference>
<reference evidence="9 10" key="1">
    <citation type="submission" date="2013-02" db="EMBL/GenBank/DDBJ databases">
        <title>The complete genome sequence of Corynebacterium vitaeruminis DSM 20294.</title>
        <authorList>
            <person name="Ruckert C."/>
            <person name="Albersmeier A."/>
            <person name="Kalinowski J."/>
        </authorList>
    </citation>
    <scope>NUCLEOTIDE SEQUENCE [LARGE SCALE GENOMIC DNA]</scope>
    <source>
        <strain evidence="10">ATCC 10234</strain>
    </source>
</reference>
<feature type="transmembrane region" description="Helical" evidence="7">
    <location>
        <begin position="48"/>
        <end position="69"/>
    </location>
</feature>
<accession>W5Y3Y6</accession>
<organism evidence="9 10">
    <name type="scientific">Corynebacterium vitaeruminis DSM 20294</name>
    <dbReference type="NCBI Taxonomy" id="1224164"/>
    <lineage>
        <taxon>Bacteria</taxon>
        <taxon>Bacillati</taxon>
        <taxon>Actinomycetota</taxon>
        <taxon>Actinomycetes</taxon>
        <taxon>Mycobacteriales</taxon>
        <taxon>Corynebacteriaceae</taxon>
        <taxon>Corynebacterium</taxon>
    </lineage>
</organism>
<dbReference type="Proteomes" id="UP000019222">
    <property type="component" value="Chromosome"/>
</dbReference>
<dbReference type="PANTHER" id="PTHR42718">
    <property type="entry name" value="MAJOR FACILITATOR SUPERFAMILY MULTIDRUG TRANSPORTER MFSC"/>
    <property type="match status" value="1"/>
</dbReference>
<dbReference type="PROSITE" id="PS50850">
    <property type="entry name" value="MFS"/>
    <property type="match status" value="1"/>
</dbReference>